<protein>
    <submittedName>
        <fullName evidence="2">Dispersed gene family protein 1 (DGF-1), putative</fullName>
    </submittedName>
</protein>
<feature type="non-terminal residue" evidence="2">
    <location>
        <position position="290"/>
    </location>
</feature>
<feature type="domain" description="Dispersed gene family protein 1 N-terminal" evidence="1">
    <location>
        <begin position="193"/>
        <end position="285"/>
    </location>
</feature>
<keyword evidence="3" id="KW-1185">Reference proteome</keyword>
<reference evidence="2 3" key="1">
    <citation type="journal article" date="2012" name="BMC Genomics">
        <title>Comparative genomic analysis of human infective Trypanosoma cruzi lineages with the bat-restricted subspecies T. cruzi marinkellei.</title>
        <authorList>
            <person name="Franzen O."/>
            <person name="Talavera-Lopez C."/>
            <person name="Ochaya S."/>
            <person name="Butler C.E."/>
            <person name="Messenger L.A."/>
            <person name="Lewis M.D."/>
            <person name="Llewellyn M.S."/>
            <person name="Marinkelle C.J."/>
            <person name="Tyler K.M."/>
            <person name="Miles M.A."/>
            <person name="Andersson B."/>
        </authorList>
    </citation>
    <scope>NUCLEOTIDE SEQUENCE [LARGE SCALE GENOMIC DNA]</scope>
    <source>
        <strain evidence="2 3">B7</strain>
    </source>
</reference>
<gene>
    <name evidence="2" type="ORF">MOQ_005442</name>
</gene>
<proteinExistence type="predicted"/>
<comment type="caution">
    <text evidence="2">The sequence shown here is derived from an EMBL/GenBank/DDBJ whole genome shotgun (WGS) entry which is preliminary data.</text>
</comment>
<dbReference type="SUPFAM" id="SSF51126">
    <property type="entry name" value="Pectin lyase-like"/>
    <property type="match status" value="1"/>
</dbReference>
<evidence type="ECO:0000313" key="3">
    <source>
        <dbReference type="Proteomes" id="UP000007350"/>
    </source>
</evidence>
<dbReference type="InterPro" id="IPR011050">
    <property type="entry name" value="Pectin_lyase_fold/virulence"/>
</dbReference>
<dbReference type="Proteomes" id="UP000007350">
    <property type="component" value="Unassembled WGS sequence"/>
</dbReference>
<dbReference type="EMBL" id="AHKC01011671">
    <property type="protein sequence ID" value="EKF30740.1"/>
    <property type="molecule type" value="Genomic_DNA"/>
</dbReference>
<sequence>MLDAGALEFEGDFGASSQILVVGSTLVTTSDHAILFVECTLGANLTLLLLDNHIEGNRYAVYFFTGVVDGGGIIVKGNALSTTEEDEGVESAVRVNGVAVRNGGYFDVENNTMSAVSAIYLYGGTTVSSAGLLRVTDCTFIGATSVSTSALLYLSGSVTLLGGAQLRVEGNNVSAASVLTIPYFQHKIQLSGSGTAVVFAHNGQVGSRVIFAKFLPSSIVVKRPARFVVGCNMHNDEEVSYDGLFPEEVVLFRCGTCNDDAACYMPGTELVDRGPCLCSCKADGMARRVF</sequence>
<dbReference type="InterPro" id="IPR053914">
    <property type="entry name" value="DGF-1_N"/>
</dbReference>
<accession>K2MUI6</accession>
<organism evidence="2 3">
    <name type="scientific">Trypanosoma cruzi marinkellei</name>
    <dbReference type="NCBI Taxonomy" id="85056"/>
    <lineage>
        <taxon>Eukaryota</taxon>
        <taxon>Discoba</taxon>
        <taxon>Euglenozoa</taxon>
        <taxon>Kinetoplastea</taxon>
        <taxon>Metakinetoplastina</taxon>
        <taxon>Trypanosomatida</taxon>
        <taxon>Trypanosomatidae</taxon>
        <taxon>Trypanosoma</taxon>
        <taxon>Schizotrypanum</taxon>
    </lineage>
</organism>
<dbReference type="AlphaFoldDB" id="K2MUI6"/>
<dbReference type="Pfam" id="PF22279">
    <property type="entry name" value="DGF-1_N"/>
    <property type="match status" value="1"/>
</dbReference>
<evidence type="ECO:0000259" key="1">
    <source>
        <dbReference type="Pfam" id="PF22279"/>
    </source>
</evidence>
<evidence type="ECO:0000313" key="2">
    <source>
        <dbReference type="EMBL" id="EKF30740.1"/>
    </source>
</evidence>
<name>K2MUI6_TRYCR</name>